<dbReference type="InterPro" id="IPR006698">
    <property type="entry name" value="UPF0229"/>
</dbReference>
<dbReference type="Pfam" id="PF04285">
    <property type="entry name" value="DUF444"/>
    <property type="match status" value="1"/>
</dbReference>
<reference evidence="4" key="2">
    <citation type="submission" date="2015-01" db="EMBL/GenBank/DDBJ databases">
        <title>Complete genome sequence of Methylobacterium aquaticum strain 22A.</title>
        <authorList>
            <person name="Tani A."/>
            <person name="Ogura Y."/>
            <person name="Hayashi T."/>
        </authorList>
    </citation>
    <scope>NUCLEOTIDE SEQUENCE [LARGE SCALE GENOMIC DNA]</scope>
    <source>
        <strain evidence="4">MA-22A</strain>
    </source>
</reference>
<gene>
    <name evidence="3" type="ORF">Maq22A_c08235</name>
</gene>
<dbReference type="PANTHER" id="PTHR30510:SF2">
    <property type="entry name" value="UPF0229 PROTEIN YEAH"/>
    <property type="match status" value="1"/>
</dbReference>
<evidence type="ECO:0000256" key="1">
    <source>
        <dbReference type="HAMAP-Rule" id="MF_01232"/>
    </source>
</evidence>
<evidence type="ECO:0000313" key="3">
    <source>
        <dbReference type="EMBL" id="BAQ44957.1"/>
    </source>
</evidence>
<dbReference type="KEGG" id="maqu:Maq22A_c08235"/>
<feature type="region of interest" description="Disordered" evidence="2">
    <location>
        <begin position="85"/>
        <end position="112"/>
    </location>
</feature>
<dbReference type="HAMAP" id="MF_01232">
    <property type="entry name" value="UPF0229"/>
    <property type="match status" value="1"/>
</dbReference>
<dbReference type="PATRIC" id="fig|270351.10.peg.1571"/>
<protein>
    <recommendedName>
        <fullName evidence="1">UPF0229 protein Maq22A_c08235</fullName>
    </recommendedName>
</protein>
<dbReference type="AlphaFoldDB" id="A0A0C6FDL8"/>
<dbReference type="RefSeq" id="WP_060846374.1">
    <property type="nucleotide sequence ID" value="NZ_AP014704.1"/>
</dbReference>
<reference evidence="3 4" key="1">
    <citation type="journal article" date="2015" name="Genome Announc.">
        <title>Complete Genome Sequence of Methylobacterium aquaticum Strain 22A, Isolated from Racomitrium japonicum Moss.</title>
        <authorList>
            <person name="Tani A."/>
            <person name="Ogura Y."/>
            <person name="Hayashi T."/>
            <person name="Kimbara K."/>
        </authorList>
    </citation>
    <scope>NUCLEOTIDE SEQUENCE [LARGE SCALE GENOMIC DNA]</scope>
    <source>
        <strain evidence="3 4">MA-22A</strain>
    </source>
</reference>
<comment type="similarity">
    <text evidence="1">Belongs to the UPF0229 family.</text>
</comment>
<feature type="region of interest" description="Disordered" evidence="2">
    <location>
        <begin position="53"/>
        <end position="72"/>
    </location>
</feature>
<dbReference type="NCBIfam" id="NF003707">
    <property type="entry name" value="PRK05325.1-2"/>
    <property type="match status" value="1"/>
</dbReference>
<dbReference type="PANTHER" id="PTHR30510">
    <property type="entry name" value="UPF0229 PROTEIN YEAH"/>
    <property type="match status" value="1"/>
</dbReference>
<dbReference type="EMBL" id="AP014704">
    <property type="protein sequence ID" value="BAQ44957.1"/>
    <property type="molecule type" value="Genomic_DNA"/>
</dbReference>
<sequence>MHIIDRRLNPGGKSLANRQRFLRRVRDVAQRAVREAAREKDIKDLGKDGHVTVPVDGVREPKFTRNPSTGVQDHILPGNKTYIEGDLIERPPGGGGGGGGSGEAGDGGADGEDSFRFVLTREEFLELFLEDLELPDLAKRRLAVVETATLRRAGYTVSGSPANLSIGRTLRNSLSRRIALKRPKAAETATLEEEIRALEESEPDAAILDELRAELERLRTRSQRIPYVDPIDLRYRRFEPYPRPVAQAVMFCLMDVSGSMTEHMKDLAKRFYILLHIFLTRRYKHVEIVFIRHTDHAKEVDEETFFGSRETGGTLVSSALVEMKRIIAERYSPDDWNIYAAQASDGDNVSSDGATSQDLLRSAILPACQYFAYLEVGDEGGPRAGFVEHRTTLWRTYEPVAKTNSVLAMRKVNHRRDIYPVFRELFSRNKAGQETATP</sequence>
<proteinExistence type="inferred from homology"/>
<dbReference type="OrthoDB" id="9788289at2"/>
<evidence type="ECO:0000313" key="4">
    <source>
        <dbReference type="Proteomes" id="UP000061432"/>
    </source>
</evidence>
<organism evidence="3 4">
    <name type="scientific">Methylobacterium aquaticum</name>
    <dbReference type="NCBI Taxonomy" id="270351"/>
    <lineage>
        <taxon>Bacteria</taxon>
        <taxon>Pseudomonadati</taxon>
        <taxon>Pseudomonadota</taxon>
        <taxon>Alphaproteobacteria</taxon>
        <taxon>Hyphomicrobiales</taxon>
        <taxon>Methylobacteriaceae</taxon>
        <taxon>Methylobacterium</taxon>
    </lineage>
</organism>
<dbReference type="Proteomes" id="UP000061432">
    <property type="component" value="Chromosome"/>
</dbReference>
<accession>A0A0C6FDL8</accession>
<dbReference type="NCBIfam" id="NF003708">
    <property type="entry name" value="PRK05325.1-3"/>
    <property type="match status" value="1"/>
</dbReference>
<name>A0A0C6FDL8_9HYPH</name>
<evidence type="ECO:0000256" key="2">
    <source>
        <dbReference type="SAM" id="MobiDB-lite"/>
    </source>
</evidence>
<feature type="compositionally biased region" description="Gly residues" evidence="2">
    <location>
        <begin position="92"/>
        <end position="108"/>
    </location>
</feature>
<dbReference type="STRING" id="270351.Maq22A_c08235"/>